<dbReference type="InterPro" id="IPR043504">
    <property type="entry name" value="Peptidase_S1_PA_chymotrypsin"/>
</dbReference>
<dbReference type="Gene3D" id="2.40.10.10">
    <property type="entry name" value="Trypsin-like serine proteases"/>
    <property type="match status" value="1"/>
</dbReference>
<dbReference type="AlphaFoldDB" id="A0AAV4D3M2"/>
<dbReference type="GO" id="GO:0006508">
    <property type="term" value="P:proteolysis"/>
    <property type="evidence" value="ECO:0007669"/>
    <property type="project" value="InterPro"/>
</dbReference>
<evidence type="ECO:0000313" key="2">
    <source>
        <dbReference type="EMBL" id="GFO38786.1"/>
    </source>
</evidence>
<reference evidence="2 3" key="1">
    <citation type="journal article" date="2021" name="Elife">
        <title>Chloroplast acquisition without the gene transfer in kleptoplastic sea slugs, Plakobranchus ocellatus.</title>
        <authorList>
            <person name="Maeda T."/>
            <person name="Takahashi S."/>
            <person name="Yoshida T."/>
            <person name="Shimamura S."/>
            <person name="Takaki Y."/>
            <person name="Nagai Y."/>
            <person name="Toyoda A."/>
            <person name="Suzuki Y."/>
            <person name="Arimoto A."/>
            <person name="Ishii H."/>
            <person name="Satoh N."/>
            <person name="Nishiyama T."/>
            <person name="Hasebe M."/>
            <person name="Maruyama T."/>
            <person name="Minagawa J."/>
            <person name="Obokata J."/>
            <person name="Shigenobu S."/>
        </authorList>
    </citation>
    <scope>NUCLEOTIDE SEQUENCE [LARGE SCALE GENOMIC DNA]</scope>
</reference>
<dbReference type="GO" id="GO:0004252">
    <property type="term" value="F:serine-type endopeptidase activity"/>
    <property type="evidence" value="ECO:0007669"/>
    <property type="project" value="InterPro"/>
</dbReference>
<dbReference type="InterPro" id="IPR009003">
    <property type="entry name" value="Peptidase_S1_PA"/>
</dbReference>
<comment type="caution">
    <text evidence="2">The sequence shown here is derived from an EMBL/GenBank/DDBJ whole genome shotgun (WGS) entry which is preliminary data.</text>
</comment>
<sequence length="164" mass="18154">MPPSSASILYLVSLVSINPSITHTPRCHLPPPVFFSFGFQVSMKLSIAHTPRWHLPLQVETIDYRECQLYWAKYGRITDHHICTRPSKKRSGGICGGDSGGPLSCIAPGGAFFVAGVASYVQPPCNQQENYPDAFVSTLYFKQWIKESIIKHDGQLPPILDAIP</sequence>
<keyword evidence="3" id="KW-1185">Reference proteome</keyword>
<dbReference type="PANTHER" id="PTHR24260:SF136">
    <property type="entry name" value="GH08193P-RELATED"/>
    <property type="match status" value="1"/>
</dbReference>
<gene>
    <name evidence="2" type="ORF">PoB_006529100</name>
</gene>
<dbReference type="InterPro" id="IPR033116">
    <property type="entry name" value="TRYPSIN_SER"/>
</dbReference>
<dbReference type="InterPro" id="IPR001254">
    <property type="entry name" value="Trypsin_dom"/>
</dbReference>
<dbReference type="PROSITE" id="PS00135">
    <property type="entry name" value="TRYPSIN_SER"/>
    <property type="match status" value="1"/>
</dbReference>
<organism evidence="2 3">
    <name type="scientific">Plakobranchus ocellatus</name>
    <dbReference type="NCBI Taxonomy" id="259542"/>
    <lineage>
        <taxon>Eukaryota</taxon>
        <taxon>Metazoa</taxon>
        <taxon>Spiralia</taxon>
        <taxon>Lophotrochozoa</taxon>
        <taxon>Mollusca</taxon>
        <taxon>Gastropoda</taxon>
        <taxon>Heterobranchia</taxon>
        <taxon>Euthyneura</taxon>
        <taxon>Panpulmonata</taxon>
        <taxon>Sacoglossa</taxon>
        <taxon>Placobranchoidea</taxon>
        <taxon>Plakobranchidae</taxon>
        <taxon>Plakobranchus</taxon>
    </lineage>
</organism>
<dbReference type="Proteomes" id="UP000735302">
    <property type="component" value="Unassembled WGS sequence"/>
</dbReference>
<protein>
    <submittedName>
        <fullName evidence="2">Chymotrypsin-like elastase family member 3b</fullName>
    </submittedName>
</protein>
<dbReference type="SUPFAM" id="SSF50494">
    <property type="entry name" value="Trypsin-like serine proteases"/>
    <property type="match status" value="1"/>
</dbReference>
<accession>A0AAV4D3M2</accession>
<dbReference type="PANTHER" id="PTHR24260">
    <property type="match status" value="1"/>
</dbReference>
<evidence type="ECO:0000313" key="3">
    <source>
        <dbReference type="Proteomes" id="UP000735302"/>
    </source>
</evidence>
<dbReference type="InterPro" id="IPR051333">
    <property type="entry name" value="CLIP_Serine_Protease"/>
</dbReference>
<feature type="domain" description="Peptidase S1" evidence="1">
    <location>
        <begin position="1"/>
        <end position="150"/>
    </location>
</feature>
<dbReference type="PROSITE" id="PS50240">
    <property type="entry name" value="TRYPSIN_DOM"/>
    <property type="match status" value="1"/>
</dbReference>
<evidence type="ECO:0000259" key="1">
    <source>
        <dbReference type="PROSITE" id="PS50240"/>
    </source>
</evidence>
<dbReference type="Pfam" id="PF00089">
    <property type="entry name" value="Trypsin"/>
    <property type="match status" value="1"/>
</dbReference>
<dbReference type="EMBL" id="BLXT01007353">
    <property type="protein sequence ID" value="GFO38786.1"/>
    <property type="molecule type" value="Genomic_DNA"/>
</dbReference>
<name>A0AAV4D3M2_9GAST</name>
<proteinExistence type="predicted"/>